<feature type="region of interest" description="Disordered" evidence="3">
    <location>
        <begin position="776"/>
        <end position="937"/>
    </location>
</feature>
<feature type="compositionally biased region" description="Polar residues" evidence="3">
    <location>
        <begin position="922"/>
        <end position="937"/>
    </location>
</feature>
<protein>
    <submittedName>
        <fullName evidence="4">Uncharacterized protein</fullName>
    </submittedName>
</protein>
<feature type="region of interest" description="Disordered" evidence="3">
    <location>
        <begin position="958"/>
        <end position="978"/>
    </location>
</feature>
<name>A0ABP0U3D0_9BRYO</name>
<gene>
    <name evidence="4" type="ORF">CSSPTR1EN2_LOCUS10959</name>
</gene>
<sequence>MSMKRQMHCAAKLKRRESSRAERDAKQRATVDGKQNSTSWIPFFKFSSASALSNHQRSIACFSSQRNLEHTCKRVKSTNPQAFESAQGLQQENLQQEDQFDFDNLVSIPDYPNPPPYDSTFSLVHWIRHCRATIGLSNKDINSLFEKVLFHPSFKLEDVSVRSAAQIDRYEQTIFRTEDVWDQYLIHVTEGDSGDRVMYHKDPLEALSSMFSSLSLKEDFQITPNNGVHQGVYSTPNTSLWWLQMQNLINTQCPGAVIAPLIFYSDQTSLSNDGRVTGFKGLALTDPHGDEHWVFPLLYAYVCDHPEGCKVTCTYDTNQCQHPCSLCMCPKQSLREVEKKFDYKTENGMQALVMKMLASTKKDVDLLSKENSVHPVKCALWGFNGGETEWGNPYKAIHVDMLHQADLGVFKTIIDILRGIALASINSKILSSLDQRLFHIKKHSRYPSFRIPGTDKGGYFSSNANYAAFEHRSIMQVIVPCLVGLYSQDIIQALVKFLQWYETACRTMEYTKETLRKLALLMQEALNSFKGTLSSWQRSEFNLVKVHAMTHYIDSIRRAGSPFEYSANMYEHLHIVLLKQAYRGSNRRDYMGHIAKHNLRLQTLQRVAGNMDGFEAPLERVTALDKAVECDLNILSGVIVNLRTVWLKDIGMLDAEANNKYRFPRSVYSILSFHGGITEELLKAFKVYKVDNNLVGGEVLHIFSALAIPAGVGKRFADWPMYARASPSFHGNPWYSDVAIQMEPEAAAQFQPSLLQENIGEFGHIFFITEKGGDQKPGCEASGKGSKLKSNNIARPVERSPFERQGSGGSWMSPVGRGYSGNERTIGQNRQGLSNSVRASEDKASLFPNPASIGRNYDEDERKPVDGRPRSGHSAEQYEEAAGNPTVSPPPYWRQPPQQQQFVASVDRNSGPNVWPARQESESTQMPSDSVQNQSRVSVPWQAQILKSKALDLGLSDRASSGGLKPEHSWGGASTDRVPHGSNYVNAEHSKFIRQQSWYPENSDQVGYASEVGQMDGQVVYRESYEGRPSYIDGTRPGFGDGARVGENSGVQGGAAHVGYTDARGYAGDSSGRGLNDTRSFGSGEGYYDPGNRITFFDVGRTGRVENDYRREPSHPEGLRQGNSGLRAHRTGEIPDNYGPAAGRGALAERSPHGLSLHESRNRQVDVDRVDGVPASMDWERRRSPPLVESRQAFNKERPFPSAEGYQVGYSPAEVSPADASGPQTPLVVPDPVAERPRLKLLPRSKPLETVEAVGHIELEVPAIEYKEKDLCGKSDERRKDELVFSEDTAAEATDEGRFSVRGTSTDVEYGGGDSKLAERPKLNLKPRSQQLGAGGVGGQTFLHGPQIISILQLEVVTGKGEIVTCSASKQPELFFAVLCGLGQFGITTKARILLVPAPQKVVYVL</sequence>
<accession>A0ABP0U3D0</accession>
<dbReference type="InterPro" id="IPR036318">
    <property type="entry name" value="FAD-bd_PCMH-like_sf"/>
</dbReference>
<evidence type="ECO:0000256" key="1">
    <source>
        <dbReference type="ARBA" id="ARBA00005466"/>
    </source>
</evidence>
<dbReference type="Proteomes" id="UP001497512">
    <property type="component" value="Chromosome 18"/>
</dbReference>
<dbReference type="PANTHER" id="PTHR13878:SF53">
    <property type="entry name" value="CYTOKININ DEHYDROGENASE 6"/>
    <property type="match status" value="1"/>
</dbReference>
<evidence type="ECO:0000313" key="5">
    <source>
        <dbReference type="Proteomes" id="UP001497512"/>
    </source>
</evidence>
<keyword evidence="2" id="KW-0560">Oxidoreductase</keyword>
<evidence type="ECO:0000256" key="3">
    <source>
        <dbReference type="SAM" id="MobiDB-lite"/>
    </source>
</evidence>
<feature type="compositionally biased region" description="Basic and acidic residues" evidence="3">
    <location>
        <begin position="16"/>
        <end position="31"/>
    </location>
</feature>
<feature type="region of interest" description="Disordered" evidence="3">
    <location>
        <begin position="1107"/>
        <end position="1165"/>
    </location>
</feature>
<proteinExistence type="inferred from homology"/>
<dbReference type="EMBL" id="OZ019910">
    <property type="protein sequence ID" value="CAK9211729.1"/>
    <property type="molecule type" value="Genomic_DNA"/>
</dbReference>
<keyword evidence="5" id="KW-1185">Reference proteome</keyword>
<dbReference type="InterPro" id="IPR041078">
    <property type="entry name" value="Plavaka"/>
</dbReference>
<feature type="compositionally biased region" description="Basic residues" evidence="3">
    <location>
        <begin position="1"/>
        <end position="15"/>
    </location>
</feature>
<dbReference type="Pfam" id="PF18759">
    <property type="entry name" value="Plavaka"/>
    <property type="match status" value="2"/>
</dbReference>
<dbReference type="InterPro" id="IPR050432">
    <property type="entry name" value="FAD-linked_Oxidoreductases_BP"/>
</dbReference>
<dbReference type="SUPFAM" id="SSF56176">
    <property type="entry name" value="FAD-binding/transporter-associated domain-like"/>
    <property type="match status" value="1"/>
</dbReference>
<evidence type="ECO:0000313" key="4">
    <source>
        <dbReference type="EMBL" id="CAK9211729.1"/>
    </source>
</evidence>
<feature type="compositionally biased region" description="Polar residues" evidence="3">
    <location>
        <begin position="822"/>
        <end position="838"/>
    </location>
</feature>
<evidence type="ECO:0000256" key="2">
    <source>
        <dbReference type="ARBA" id="ARBA00023002"/>
    </source>
</evidence>
<comment type="similarity">
    <text evidence="1">Belongs to the oxygen-dependent FAD-linked oxidoreductase family.</text>
</comment>
<feature type="compositionally biased region" description="Basic and acidic residues" evidence="3">
    <location>
        <begin position="1107"/>
        <end position="1118"/>
    </location>
</feature>
<organism evidence="4 5">
    <name type="scientific">Sphagnum troendelagicum</name>
    <dbReference type="NCBI Taxonomy" id="128251"/>
    <lineage>
        <taxon>Eukaryota</taxon>
        <taxon>Viridiplantae</taxon>
        <taxon>Streptophyta</taxon>
        <taxon>Embryophyta</taxon>
        <taxon>Bryophyta</taxon>
        <taxon>Sphagnophytina</taxon>
        <taxon>Sphagnopsida</taxon>
        <taxon>Sphagnales</taxon>
        <taxon>Sphagnaceae</taxon>
        <taxon>Sphagnum</taxon>
    </lineage>
</organism>
<feature type="region of interest" description="Disordered" evidence="3">
    <location>
        <begin position="1"/>
        <end position="32"/>
    </location>
</feature>
<dbReference type="InterPro" id="IPR016169">
    <property type="entry name" value="FAD-bd_PCMH_sub2"/>
</dbReference>
<dbReference type="Gene3D" id="3.30.465.10">
    <property type="match status" value="1"/>
</dbReference>
<feature type="compositionally biased region" description="Basic and acidic residues" evidence="3">
    <location>
        <begin position="856"/>
        <end position="869"/>
    </location>
</feature>
<dbReference type="PANTHER" id="PTHR13878">
    <property type="entry name" value="GULONOLACTONE OXIDASE"/>
    <property type="match status" value="1"/>
</dbReference>
<feature type="compositionally biased region" description="Basic and acidic residues" evidence="3">
    <location>
        <begin position="1150"/>
        <end position="1165"/>
    </location>
</feature>
<reference evidence="4" key="1">
    <citation type="submission" date="2024-02" db="EMBL/GenBank/DDBJ databases">
        <authorList>
            <consortium name="ELIXIR-Norway"/>
            <consortium name="Elixir Norway"/>
        </authorList>
    </citation>
    <scope>NUCLEOTIDE SEQUENCE</scope>
</reference>